<evidence type="ECO:0000256" key="2">
    <source>
        <dbReference type="ARBA" id="ARBA00012573"/>
    </source>
</evidence>
<evidence type="ECO:0000256" key="9">
    <source>
        <dbReference type="PIRSR" id="PIRSR017250-50"/>
    </source>
</evidence>
<evidence type="ECO:0000259" key="10">
    <source>
        <dbReference type="Pfam" id="PF01974"/>
    </source>
</evidence>
<dbReference type="GO" id="GO:0000379">
    <property type="term" value="P:tRNA-type intron splice site recognition and cleavage"/>
    <property type="evidence" value="ECO:0007669"/>
    <property type="project" value="UniProtKB-UniRule"/>
</dbReference>
<dbReference type="NCBIfam" id="TIGR00324">
    <property type="entry name" value="endA"/>
    <property type="match status" value="1"/>
</dbReference>
<keyword evidence="3 8" id="KW-0819">tRNA processing</keyword>
<dbReference type="InterPro" id="IPR036167">
    <property type="entry name" value="tRNA_intron_Endo_cat-like_sf"/>
</dbReference>
<dbReference type="GO" id="GO:0003676">
    <property type="term" value="F:nucleic acid binding"/>
    <property type="evidence" value="ECO:0007669"/>
    <property type="project" value="InterPro"/>
</dbReference>
<dbReference type="EC" id="4.6.1.16" evidence="2 8"/>
<reference evidence="12 13" key="1">
    <citation type="submission" date="2016-02" db="EMBL/GenBank/DDBJ databases">
        <title>Comparative genomic and transcriptomic foundation for Pichia pastoris.</title>
        <authorList>
            <person name="Love K.R."/>
            <person name="Shah K.A."/>
            <person name="Whittaker C.A."/>
            <person name="Wu J."/>
            <person name="Bartlett M.C."/>
            <person name="Ma D."/>
            <person name="Leeson R.L."/>
            <person name="Priest M."/>
            <person name="Young S.K."/>
            <person name="Love J.C."/>
        </authorList>
    </citation>
    <scope>NUCLEOTIDE SEQUENCE [LARGE SCALE GENOMIC DNA]</scope>
    <source>
        <strain evidence="12 13">ATCC 28485</strain>
    </source>
</reference>
<comment type="subunit">
    <text evidence="6">Heterotetramer composed of SEN2, SEN15, SEN34 and SEN54. Interacts directly with SEN15.</text>
</comment>
<dbReference type="SUPFAM" id="SSF53032">
    <property type="entry name" value="tRNA-intron endonuclease catalytic domain-like"/>
    <property type="match status" value="1"/>
</dbReference>
<protein>
    <recommendedName>
        <fullName evidence="7 8">tRNA-splicing endonuclease subunit Sen34</fullName>
        <ecNumber evidence="2 8">4.6.1.16</ecNumber>
    </recommendedName>
</protein>
<dbReference type="PANTHER" id="PTHR13070:SF0">
    <property type="entry name" value="TRNA-SPLICING ENDONUCLEASE SUBUNIT SEN34"/>
    <property type="match status" value="1"/>
</dbReference>
<evidence type="ECO:0000256" key="8">
    <source>
        <dbReference type="PIRNR" id="PIRNR017250"/>
    </source>
</evidence>
<dbReference type="PIRSF" id="PIRSF017250">
    <property type="entry name" value="tRNA_splic_SEN34"/>
    <property type="match status" value="1"/>
</dbReference>
<comment type="similarity">
    <text evidence="1 8">Belongs to the tRNA-intron endonuclease family.</text>
</comment>
<dbReference type="Gene3D" id="3.40.1350.10">
    <property type="match status" value="1"/>
</dbReference>
<dbReference type="OrthoDB" id="48041at2759"/>
<feature type="active site" evidence="9">
    <location>
        <position position="219"/>
    </location>
</feature>
<evidence type="ECO:0000256" key="5">
    <source>
        <dbReference type="ARBA" id="ARBA00059865"/>
    </source>
</evidence>
<dbReference type="GO" id="GO:0000213">
    <property type="term" value="F:tRNA-intron lyase activity"/>
    <property type="evidence" value="ECO:0007669"/>
    <property type="project" value="UniProtKB-UniRule"/>
</dbReference>
<dbReference type="AlphaFoldDB" id="A0A1B2JB25"/>
<dbReference type="InterPro" id="IPR016690">
    <property type="entry name" value="TSEN34"/>
</dbReference>
<dbReference type="Pfam" id="PF01974">
    <property type="entry name" value="tRNA_int_endo"/>
    <property type="match status" value="1"/>
</dbReference>
<evidence type="ECO:0000313" key="12">
    <source>
        <dbReference type="EMBL" id="ANZ75254.1"/>
    </source>
</evidence>
<feature type="domain" description="TSEN34 N-terminal" evidence="11">
    <location>
        <begin position="6"/>
        <end position="59"/>
    </location>
</feature>
<dbReference type="EMBL" id="CP014585">
    <property type="protein sequence ID" value="ANZ75254.1"/>
    <property type="molecule type" value="Genomic_DNA"/>
</dbReference>
<dbReference type="InterPro" id="IPR011856">
    <property type="entry name" value="tRNA_endonuc-like_dom_sf"/>
</dbReference>
<dbReference type="InterPro" id="IPR006677">
    <property type="entry name" value="tRNA_intron_Endonuc_cat-like"/>
</dbReference>
<evidence type="ECO:0000256" key="4">
    <source>
        <dbReference type="ARBA" id="ARBA00023239"/>
    </source>
</evidence>
<keyword evidence="4 8" id="KW-0456">Lyase</keyword>
<feature type="active site" evidence="9">
    <location>
        <position position="211"/>
    </location>
</feature>
<dbReference type="CDD" id="cd22363">
    <property type="entry name" value="tRNA-intron_lyase_C"/>
    <property type="match status" value="1"/>
</dbReference>
<dbReference type="FunFam" id="3.40.1350.10:FF:000008">
    <property type="entry name" value="tRNA-splicing endonuclease subunit Sen34"/>
    <property type="match status" value="1"/>
</dbReference>
<comment type="function">
    <text evidence="5">Constitutes one of the two catalytic subunit of the tRNA-splicing endonuclease complex, a complex responsible for identification and cleavage of the splice sites in pre-tRNA. It cleaves pre-tRNA at the 5'- and 3'-splice sites to release the intron. The products are an intron and two tRNA half-molecules bearing 2',3'-cyclic phosphate and 5'-OH termini. There are no conserved sequences at the splice sites, but the intron is invariably located at the same site in the gene, placing the splice sites an invariant distance from the constant structural features of the tRNA body. It probably carries the active site for 3'-splice site cleavage.</text>
</comment>
<sequence length="297" mass="33957">MNKLPISRNEGLIFDIETIKSLRQLGIVGYLSGTLPLSTQQNNFLGVPLRLLFEELLYVTVHHPEYFIVPDDVMFQGLYASLTDDDLHRIRQFAEKEHNQRLETKRKEFEAKMSQLRTNGKKIPDSAMIYNTEKEPVFHEIKNTSNHIPNIETWNDHFDQPEVQTKLLLQLLQSRPNLSHSLTDYLIFSHLRSNGYFITAGLRFGGKFVAYPGDPLRYHSHLIIKPVYNGEKIELKKLVNGGRLATAVKKVYVIAGLTNKIDVDGFGSQLQPNPKEFIKSLEAGPVKTFSFEWAGFG</sequence>
<dbReference type="InterPro" id="IPR059049">
    <property type="entry name" value="TSEN34_N"/>
</dbReference>
<dbReference type="Proteomes" id="UP000094565">
    <property type="component" value="Chromosome 2"/>
</dbReference>
<dbReference type="GO" id="GO:0000214">
    <property type="term" value="C:tRNA-intron endonuclease complex"/>
    <property type="evidence" value="ECO:0007669"/>
    <property type="project" value="UniProtKB-UniRule"/>
</dbReference>
<dbReference type="InterPro" id="IPR006676">
    <property type="entry name" value="tRNA_splic"/>
</dbReference>
<evidence type="ECO:0000259" key="11">
    <source>
        <dbReference type="Pfam" id="PF26577"/>
    </source>
</evidence>
<accession>A0A1B2JB25</accession>
<evidence type="ECO:0000256" key="3">
    <source>
        <dbReference type="ARBA" id="ARBA00022694"/>
    </source>
</evidence>
<gene>
    <name evidence="12" type="primary">SEN34</name>
    <name evidence="12" type="ORF">ATY40_BA7501967</name>
</gene>
<keyword evidence="13" id="KW-1185">Reference proteome</keyword>
<organism evidence="12 13">
    <name type="scientific">Komagataella pastoris</name>
    <name type="common">Yeast</name>
    <name type="synonym">Pichia pastoris</name>
    <dbReference type="NCBI Taxonomy" id="4922"/>
    <lineage>
        <taxon>Eukaryota</taxon>
        <taxon>Fungi</taxon>
        <taxon>Dikarya</taxon>
        <taxon>Ascomycota</taxon>
        <taxon>Saccharomycotina</taxon>
        <taxon>Pichiomycetes</taxon>
        <taxon>Pichiales</taxon>
        <taxon>Pichiaceae</taxon>
        <taxon>Komagataella</taxon>
    </lineage>
</organism>
<proteinExistence type="inferred from homology"/>
<feature type="domain" description="tRNA intron endonuclease catalytic" evidence="10">
    <location>
        <begin position="183"/>
        <end position="260"/>
    </location>
</feature>
<evidence type="ECO:0000256" key="1">
    <source>
        <dbReference type="ARBA" id="ARBA00008078"/>
    </source>
</evidence>
<dbReference type="PANTHER" id="PTHR13070">
    <property type="entry name" value="TRNA-SPLICING ENDONUCLEASE SUBUNIT SEN34-RELATED"/>
    <property type="match status" value="1"/>
</dbReference>
<evidence type="ECO:0000256" key="7">
    <source>
        <dbReference type="ARBA" id="ARBA00070870"/>
    </source>
</evidence>
<name>A0A1B2JB25_PICPA</name>
<evidence type="ECO:0000256" key="6">
    <source>
        <dbReference type="ARBA" id="ARBA00062123"/>
    </source>
</evidence>
<evidence type="ECO:0000313" key="13">
    <source>
        <dbReference type="Proteomes" id="UP000094565"/>
    </source>
</evidence>
<dbReference type="Pfam" id="PF26577">
    <property type="entry name" value="TSEN34_N"/>
    <property type="match status" value="1"/>
</dbReference>
<feature type="active site" evidence="9">
    <location>
        <position position="250"/>
    </location>
</feature>